<evidence type="ECO:0000313" key="2">
    <source>
        <dbReference type="EMBL" id="CAG9317537.1"/>
    </source>
</evidence>
<sequence>MFRSFTLVIIFAFLSCSAVTLVSFESVDIVSDESWTVQGTNYMGKAVEAWNHPQWTSISGAKWIWKSFYAEDPWNGETYMFQKEFSINGLPTQSSLTIAADDSFALILNGNLVASSQNWNEGQAQTFNVQGKLLQGRNTVQVVVSNYVRDGHSQFNTGGLLFKLTVTWLNI</sequence>
<dbReference type="Gene3D" id="2.60.120.260">
    <property type="entry name" value="Galactose-binding domain-like"/>
    <property type="match status" value="1"/>
</dbReference>
<evidence type="ECO:0000256" key="1">
    <source>
        <dbReference type="SAM" id="SignalP"/>
    </source>
</evidence>
<dbReference type="Proteomes" id="UP001162131">
    <property type="component" value="Unassembled WGS sequence"/>
</dbReference>
<dbReference type="PROSITE" id="PS51257">
    <property type="entry name" value="PROKAR_LIPOPROTEIN"/>
    <property type="match status" value="1"/>
</dbReference>
<keyword evidence="3" id="KW-1185">Reference proteome</keyword>
<proteinExistence type="predicted"/>
<gene>
    <name evidence="2" type="ORF">BSTOLATCC_MIC18783</name>
</gene>
<evidence type="ECO:0000313" key="3">
    <source>
        <dbReference type="Proteomes" id="UP001162131"/>
    </source>
</evidence>
<feature type="chain" id="PRO_5043818360" evidence="1">
    <location>
        <begin position="19"/>
        <end position="171"/>
    </location>
</feature>
<organism evidence="2 3">
    <name type="scientific">Blepharisma stoltei</name>
    <dbReference type="NCBI Taxonomy" id="1481888"/>
    <lineage>
        <taxon>Eukaryota</taxon>
        <taxon>Sar</taxon>
        <taxon>Alveolata</taxon>
        <taxon>Ciliophora</taxon>
        <taxon>Postciliodesmatophora</taxon>
        <taxon>Heterotrichea</taxon>
        <taxon>Heterotrichida</taxon>
        <taxon>Blepharismidae</taxon>
        <taxon>Blepharisma</taxon>
    </lineage>
</organism>
<dbReference type="InterPro" id="IPR008979">
    <property type="entry name" value="Galactose-bd-like_sf"/>
</dbReference>
<feature type="signal peptide" evidence="1">
    <location>
        <begin position="1"/>
        <end position="18"/>
    </location>
</feature>
<dbReference type="AlphaFoldDB" id="A0AAU9J1Y2"/>
<keyword evidence="1" id="KW-0732">Signal</keyword>
<dbReference type="SUPFAM" id="SSF49785">
    <property type="entry name" value="Galactose-binding domain-like"/>
    <property type="match status" value="1"/>
</dbReference>
<comment type="caution">
    <text evidence="2">The sequence shown here is derived from an EMBL/GenBank/DDBJ whole genome shotgun (WGS) entry which is preliminary data.</text>
</comment>
<dbReference type="EMBL" id="CAJZBQ010000018">
    <property type="protein sequence ID" value="CAG9317537.1"/>
    <property type="molecule type" value="Genomic_DNA"/>
</dbReference>
<reference evidence="2" key="1">
    <citation type="submission" date="2021-09" db="EMBL/GenBank/DDBJ databases">
        <authorList>
            <consortium name="AG Swart"/>
            <person name="Singh M."/>
            <person name="Singh A."/>
            <person name="Seah K."/>
            <person name="Emmerich C."/>
        </authorList>
    </citation>
    <scope>NUCLEOTIDE SEQUENCE</scope>
    <source>
        <strain evidence="2">ATCC30299</strain>
    </source>
</reference>
<accession>A0AAU9J1Y2</accession>
<name>A0AAU9J1Y2_9CILI</name>
<protein>
    <submittedName>
        <fullName evidence="2">Uncharacterized protein</fullName>
    </submittedName>
</protein>